<dbReference type="Pfam" id="PF00069">
    <property type="entry name" value="Pkinase"/>
    <property type="match status" value="1"/>
</dbReference>
<feature type="binding site" evidence="8">
    <location>
        <position position="248"/>
    </location>
    <ligand>
        <name>ATP</name>
        <dbReference type="ChEBI" id="CHEBI:30616"/>
    </ligand>
</feature>
<dbReference type="FunFam" id="1.10.510.10:FF:000078">
    <property type="entry name" value="Serine/threonine-protein kinase PRP4 homolog"/>
    <property type="match status" value="1"/>
</dbReference>
<dbReference type="PROSITE" id="PS50011">
    <property type="entry name" value="PROTEIN_KINASE_DOM"/>
    <property type="match status" value="1"/>
</dbReference>
<dbReference type="SUPFAM" id="SSF56112">
    <property type="entry name" value="Protein kinase-like (PK-like)"/>
    <property type="match status" value="1"/>
</dbReference>
<feature type="region of interest" description="Disordered" evidence="9">
    <location>
        <begin position="1"/>
        <end position="119"/>
    </location>
</feature>
<dbReference type="InterPro" id="IPR008271">
    <property type="entry name" value="Ser/Thr_kinase_AS"/>
</dbReference>
<feature type="compositionally biased region" description="Basic and acidic residues" evidence="9">
    <location>
        <begin position="1"/>
        <end position="17"/>
    </location>
</feature>
<feature type="compositionally biased region" description="Basic and acidic residues" evidence="9">
    <location>
        <begin position="102"/>
        <end position="114"/>
    </location>
</feature>
<keyword evidence="6 8" id="KW-0067">ATP-binding</keyword>
<sequence>MERRRREEDRRRDEDRDRRRRRDRNHHHRDEGSKRRRYRSPDRRRRSDDHYGISPRERSRIEKKAPSSKKLDEVAVEEDEEEEIDEAELAGFGDEEDDEEVEARRAAERRAKREVAKHRCKEKEFEEEVVEATSPAAAPSEAVVEPIKYKQTSLGLAEERKESATFDMFGEDEPSEVVENPHLARRATAAQLAEEQTNWDDGEGYYMARPGEMIDDRYRVLGVVGRGVFSSVLRAKDHEAGERLVAVKMIRNNETMTKAAVKEIQILHEIAAKDPDDKCHCVRLLSSTQHRNHTALVFESMAMNLREVLRKYGKNVGINIIAVRAYARQLFAALRHLRKTQIVHADIKPDNILVSDNNSIVKVCDFGSAFRESDPADPAPYLVSRFYRAPEIILGLKYDARIDLWSVATCLFELYAGRVMFVGVNNNQMLAKMMDLKGRFPVKMLKAHVRVYRDLLVLDPHFQDLDGTFKFQQRTVDERTNEARLTFVDILKPKTTISQLFLAKKAGADDHKAVLDLADLLEQCSALNPDNRPLISDCIKHRFIAPPPAPKPASAAPAASSSSAHQSRMPAETTSRI</sequence>
<keyword evidence="5" id="KW-0418">Kinase</keyword>
<proteinExistence type="inferred from homology"/>
<evidence type="ECO:0000256" key="6">
    <source>
        <dbReference type="ARBA" id="ARBA00022840"/>
    </source>
</evidence>
<evidence type="ECO:0000313" key="12">
    <source>
        <dbReference type="Proteomes" id="UP001230188"/>
    </source>
</evidence>
<dbReference type="InterPro" id="IPR000719">
    <property type="entry name" value="Prot_kinase_dom"/>
</dbReference>
<accession>A0AAD7XF07</accession>
<evidence type="ECO:0000256" key="4">
    <source>
        <dbReference type="ARBA" id="ARBA00022741"/>
    </source>
</evidence>
<dbReference type="EMBL" id="JAQMWT010000634">
    <property type="protein sequence ID" value="KAJ8598842.1"/>
    <property type="molecule type" value="Genomic_DNA"/>
</dbReference>
<feature type="domain" description="Protein kinase" evidence="10">
    <location>
        <begin position="218"/>
        <end position="544"/>
    </location>
</feature>
<keyword evidence="3" id="KW-0808">Transferase</keyword>
<organism evidence="11 12">
    <name type="scientific">Chrysophaeum taylorii</name>
    <dbReference type="NCBI Taxonomy" id="2483200"/>
    <lineage>
        <taxon>Eukaryota</taxon>
        <taxon>Sar</taxon>
        <taxon>Stramenopiles</taxon>
        <taxon>Ochrophyta</taxon>
        <taxon>Pelagophyceae</taxon>
        <taxon>Pelagomonadales</taxon>
        <taxon>Pelagomonadaceae</taxon>
        <taxon>Chrysophaeum</taxon>
    </lineage>
</organism>
<dbReference type="GO" id="GO:0005524">
    <property type="term" value="F:ATP binding"/>
    <property type="evidence" value="ECO:0007669"/>
    <property type="project" value="UniProtKB-UniRule"/>
</dbReference>
<name>A0AAD7XF07_9STRA</name>
<feature type="compositionally biased region" description="Acidic residues" evidence="9">
    <location>
        <begin position="74"/>
        <end position="101"/>
    </location>
</feature>
<dbReference type="PROSITE" id="PS00108">
    <property type="entry name" value="PROTEIN_KINASE_ST"/>
    <property type="match status" value="1"/>
</dbReference>
<dbReference type="EC" id="2.7.11.1" evidence="1"/>
<evidence type="ECO:0000256" key="9">
    <source>
        <dbReference type="SAM" id="MobiDB-lite"/>
    </source>
</evidence>
<evidence type="ECO:0000256" key="1">
    <source>
        <dbReference type="ARBA" id="ARBA00012513"/>
    </source>
</evidence>
<dbReference type="Proteomes" id="UP001230188">
    <property type="component" value="Unassembled WGS sequence"/>
</dbReference>
<gene>
    <name evidence="11" type="ORF">CTAYLR_008544</name>
</gene>
<reference evidence="11" key="1">
    <citation type="submission" date="2023-01" db="EMBL/GenBank/DDBJ databases">
        <title>Metagenome sequencing of chrysophaentin producing Chrysophaeum taylorii.</title>
        <authorList>
            <person name="Davison J."/>
            <person name="Bewley C."/>
        </authorList>
    </citation>
    <scope>NUCLEOTIDE SEQUENCE</scope>
    <source>
        <strain evidence="11">NIES-1699</strain>
    </source>
</reference>
<keyword evidence="2" id="KW-0723">Serine/threonine-protein kinase</keyword>
<dbReference type="PANTHER" id="PTHR24058:SF103">
    <property type="entry name" value="SERINE_THREONINE-PROTEIN KINASE PRP4 HOMOLOG"/>
    <property type="match status" value="1"/>
</dbReference>
<dbReference type="Gene3D" id="3.30.200.20">
    <property type="entry name" value="Phosphorylase Kinase, domain 1"/>
    <property type="match status" value="1"/>
</dbReference>
<feature type="compositionally biased region" description="Low complexity" evidence="9">
    <location>
        <begin position="552"/>
        <end position="564"/>
    </location>
</feature>
<dbReference type="InterPro" id="IPR017441">
    <property type="entry name" value="Protein_kinase_ATP_BS"/>
</dbReference>
<evidence type="ECO:0000259" key="10">
    <source>
        <dbReference type="PROSITE" id="PS50011"/>
    </source>
</evidence>
<dbReference type="GO" id="GO:0004674">
    <property type="term" value="F:protein serine/threonine kinase activity"/>
    <property type="evidence" value="ECO:0007669"/>
    <property type="project" value="UniProtKB-KW"/>
</dbReference>
<dbReference type="Gene3D" id="1.10.510.10">
    <property type="entry name" value="Transferase(Phosphotransferase) domain 1"/>
    <property type="match status" value="1"/>
</dbReference>
<dbReference type="PROSITE" id="PS00107">
    <property type="entry name" value="PROTEIN_KINASE_ATP"/>
    <property type="match status" value="1"/>
</dbReference>
<keyword evidence="12" id="KW-1185">Reference proteome</keyword>
<dbReference type="InterPro" id="IPR011009">
    <property type="entry name" value="Kinase-like_dom_sf"/>
</dbReference>
<evidence type="ECO:0000256" key="8">
    <source>
        <dbReference type="PROSITE-ProRule" id="PRU10141"/>
    </source>
</evidence>
<evidence type="ECO:0000256" key="7">
    <source>
        <dbReference type="ARBA" id="ARBA00023596"/>
    </source>
</evidence>
<evidence type="ECO:0000256" key="2">
    <source>
        <dbReference type="ARBA" id="ARBA00022527"/>
    </source>
</evidence>
<dbReference type="SMART" id="SM00220">
    <property type="entry name" value="S_TKc"/>
    <property type="match status" value="1"/>
</dbReference>
<keyword evidence="4 8" id="KW-0547">Nucleotide-binding</keyword>
<dbReference type="PANTHER" id="PTHR24058">
    <property type="entry name" value="DUAL SPECIFICITY PROTEIN KINASE"/>
    <property type="match status" value="1"/>
</dbReference>
<evidence type="ECO:0000256" key="5">
    <source>
        <dbReference type="ARBA" id="ARBA00022777"/>
    </source>
</evidence>
<evidence type="ECO:0000256" key="3">
    <source>
        <dbReference type="ARBA" id="ARBA00022679"/>
    </source>
</evidence>
<comment type="caution">
    <text evidence="11">The sequence shown here is derived from an EMBL/GenBank/DDBJ whole genome shotgun (WGS) entry which is preliminary data.</text>
</comment>
<feature type="compositionally biased region" description="Basic residues" evidence="9">
    <location>
        <begin position="18"/>
        <end position="27"/>
    </location>
</feature>
<dbReference type="InterPro" id="IPR050494">
    <property type="entry name" value="Ser_Thr_dual-spec_kinase"/>
</dbReference>
<comment type="similarity">
    <text evidence="7">Belongs to the protein kinase superfamily. CMGC Ser/Thr protein kinase family.</text>
</comment>
<feature type="compositionally biased region" description="Basic and acidic residues" evidence="9">
    <location>
        <begin position="28"/>
        <end position="73"/>
    </location>
</feature>
<evidence type="ECO:0000313" key="11">
    <source>
        <dbReference type="EMBL" id="KAJ8598842.1"/>
    </source>
</evidence>
<protein>
    <recommendedName>
        <fullName evidence="1">non-specific serine/threonine protein kinase</fullName>
        <ecNumber evidence="1">2.7.11.1</ecNumber>
    </recommendedName>
</protein>
<dbReference type="AlphaFoldDB" id="A0AAD7XF07"/>
<feature type="region of interest" description="Disordered" evidence="9">
    <location>
        <begin position="547"/>
        <end position="577"/>
    </location>
</feature>